<accession>A0A067KB49</accession>
<evidence type="ECO:0000256" key="1">
    <source>
        <dbReference type="SAM" id="MobiDB-lite"/>
    </source>
</evidence>
<feature type="compositionally biased region" description="Polar residues" evidence="1">
    <location>
        <begin position="616"/>
        <end position="630"/>
    </location>
</feature>
<dbReference type="STRING" id="180498.A0A067KB49"/>
<sequence>MAAARERKDNSYDDGGGFGKFRKRPFRRAHATPYDRPSSAIRNPSLASNSNNNNGWLSKLVDPAQRLITSSAHKLFASVFRKRLPPPPPQPPEPEANGGALDRPLEAVPKDPPGTRRSTTDVIHNSGSSSDGSGLTELELILKQKTFTRSEIDQLTSLLQSRTVDLPVGNQEKKSEMIFSKGLSSLDRNEEFPITPVKDNGLENHHISNPIVLDEDVASPAELAKAYMGSRPSKISPSALGLRIQAAGEDSVLQIDRPLPSKSPIMSVVPRSAGRITSIENGFVTPRSRGRSAIYSMARTPYSRVHLSSTLQGPGTEINVLGTQSLSSQNIWGSNRISGSKQGALKRRSSVLDNDVGSVGPIRRIRQKSNLLPSSATLSIRGNGIGSDLARLPSSSQTPILESKPTMVKGDNNIHGSGFTSVPSKSSEMASKILRQLDMLVSSGEKSPTKLSPSMLRGPALRSLENIDSSKFLETVQDNNKLDSNHDASLPDSRDSMSQKQDKVEEPKLIAPDDKSASTVNVLDPTKLVKNNASDTKAISLSVMNSLPQPPPQKKRAFRMSAHEDYLDLDDDDHSAMTGSGTLAHVREKLDDTLAENKISPAEAVTSEKPVAFSQPKPQESSILNQKTSETSDGFAVAGKSSGFSVPPASLPSSVAVQQAALDKQPSLMSDKTSLPNELSVAPPILSFGDKVSPKEPNGLPNAIFSSETAEVPSSALSSASPVVSVSTGLNFGTSSNSKSGSASSFTFTAVDGMKSVPNEHEPDKADNRNNLKAGVFSSTETVSSTVSTSLPATSIFSFGMATNASNLNGALAAFSQSSSSTGPALVSKNVAGQTSSGSSVDAAINSNTNATSVTTASANNNSSSSFSISASAPSFVSGTGFKFSSPAILSASTSSKSETTGVESSETKKQETSIGNSVRAPFGSLSPAIASTGGSPFSGASSAIMSTGSGIFDGTSSAVTSTASSIFHGTSSAIGSTTSSNLGSSSSAVTSTGTGIFNFGAGASTSAAANQSQGFNPFIAASSQASGAVTVSATSTQSMPFQFGSAASPFGLTTNTAFSSGSSLISSSAFSSGAFGLTSSTSTEANSVSSSSSSSMSTIFGSSWQTPKTPSFSSASSSTGFAFGVSSASNASTSTTSMMFGSSANASSGTNTIFSFSSPAATTSQTGFGNTNPAFAFAPSPSGNNDQMSMEDSMAEDTVQATTSTLNAFSQQPTTTPSSFIFGSMPQANQFTSTTPSGVNQFGSAAQSGATPFQFGASQNTLPAPANVEYNGGSFSLGSNGGDKSNRKFYKVSRKSRKK</sequence>
<evidence type="ECO:0000313" key="2">
    <source>
        <dbReference type="EMBL" id="KDP29495.1"/>
    </source>
</evidence>
<dbReference type="OrthoDB" id="653468at2759"/>
<feature type="compositionally biased region" description="Basic and acidic residues" evidence="1">
    <location>
        <begin position="492"/>
        <end position="516"/>
    </location>
</feature>
<dbReference type="GO" id="GO:0016973">
    <property type="term" value="P:poly(A)+ mRNA export from nucleus"/>
    <property type="evidence" value="ECO:0007669"/>
    <property type="project" value="TreeGrafter"/>
</dbReference>
<evidence type="ECO:0000313" key="3">
    <source>
        <dbReference type="Proteomes" id="UP000027138"/>
    </source>
</evidence>
<feature type="region of interest" description="Disordered" evidence="1">
    <location>
        <begin position="478"/>
        <end position="516"/>
    </location>
</feature>
<dbReference type="PANTHER" id="PTHR33416">
    <property type="entry name" value="NUCLEAR PORE COMPLEX PROTEIN NUP1"/>
    <property type="match status" value="1"/>
</dbReference>
<feature type="compositionally biased region" description="Polar residues" evidence="1">
    <location>
        <begin position="1182"/>
        <end position="1191"/>
    </location>
</feature>
<gene>
    <name evidence="2" type="ORF">JCGZ_19334</name>
</gene>
<feature type="region of interest" description="Disordered" evidence="1">
    <location>
        <begin position="1175"/>
        <end position="1194"/>
    </location>
</feature>
<feature type="compositionally biased region" description="Basic residues" evidence="1">
    <location>
        <begin position="20"/>
        <end position="30"/>
    </location>
</feature>
<feature type="compositionally biased region" description="Pro residues" evidence="1">
    <location>
        <begin position="85"/>
        <end position="94"/>
    </location>
</feature>
<feature type="region of interest" description="Disordered" evidence="1">
    <location>
        <begin position="895"/>
        <end position="920"/>
    </location>
</feature>
<feature type="region of interest" description="Disordered" evidence="1">
    <location>
        <begin position="1"/>
        <end position="57"/>
    </location>
</feature>
<organism evidence="2 3">
    <name type="scientific">Jatropha curcas</name>
    <name type="common">Barbados nut</name>
    <dbReference type="NCBI Taxonomy" id="180498"/>
    <lineage>
        <taxon>Eukaryota</taxon>
        <taxon>Viridiplantae</taxon>
        <taxon>Streptophyta</taxon>
        <taxon>Embryophyta</taxon>
        <taxon>Tracheophyta</taxon>
        <taxon>Spermatophyta</taxon>
        <taxon>Magnoliopsida</taxon>
        <taxon>eudicotyledons</taxon>
        <taxon>Gunneridae</taxon>
        <taxon>Pentapetalae</taxon>
        <taxon>rosids</taxon>
        <taxon>fabids</taxon>
        <taxon>Malpighiales</taxon>
        <taxon>Euphorbiaceae</taxon>
        <taxon>Crotonoideae</taxon>
        <taxon>Jatropheae</taxon>
        <taxon>Jatropha</taxon>
    </lineage>
</organism>
<protein>
    <recommendedName>
        <fullName evidence="4">Nuclear pore complex protein NUP1</fullName>
    </recommendedName>
</protein>
<feature type="region of interest" description="Disordered" evidence="1">
    <location>
        <begin position="605"/>
        <end position="630"/>
    </location>
</feature>
<keyword evidence="3" id="KW-1185">Reference proteome</keyword>
<feature type="compositionally biased region" description="Polar residues" evidence="1">
    <location>
        <begin position="414"/>
        <end position="424"/>
    </location>
</feature>
<dbReference type="PANTHER" id="PTHR33416:SF20">
    <property type="entry name" value="NUCLEAR PORE COMPLEX PROTEIN NUP1"/>
    <property type="match status" value="1"/>
</dbReference>
<feature type="compositionally biased region" description="Basic residues" evidence="1">
    <location>
        <begin position="1288"/>
        <end position="1300"/>
    </location>
</feature>
<dbReference type="GO" id="GO:0005635">
    <property type="term" value="C:nuclear envelope"/>
    <property type="evidence" value="ECO:0007669"/>
    <property type="project" value="TreeGrafter"/>
</dbReference>
<dbReference type="EMBL" id="KK914746">
    <property type="protein sequence ID" value="KDP29495.1"/>
    <property type="molecule type" value="Genomic_DNA"/>
</dbReference>
<proteinExistence type="predicted"/>
<evidence type="ECO:0008006" key="4">
    <source>
        <dbReference type="Google" id="ProtNLM"/>
    </source>
</evidence>
<name>A0A067KB49_JATCU</name>
<feature type="region of interest" description="Disordered" evidence="1">
    <location>
        <begin position="391"/>
        <end position="424"/>
    </location>
</feature>
<reference evidence="2 3" key="1">
    <citation type="journal article" date="2014" name="PLoS ONE">
        <title>Global Analysis of Gene Expression Profiles in Physic Nut (Jatropha curcas L.) Seedlings Exposed to Salt Stress.</title>
        <authorList>
            <person name="Zhang L."/>
            <person name="Zhang C."/>
            <person name="Wu P."/>
            <person name="Chen Y."/>
            <person name="Li M."/>
            <person name="Jiang H."/>
            <person name="Wu G."/>
        </authorList>
    </citation>
    <scope>NUCLEOTIDE SEQUENCE [LARGE SCALE GENOMIC DNA]</scope>
    <source>
        <strain evidence="3">cv. GZQX0401</strain>
        <tissue evidence="2">Young leaves</tissue>
    </source>
</reference>
<dbReference type="GO" id="GO:0071763">
    <property type="term" value="P:nuclear membrane organization"/>
    <property type="evidence" value="ECO:0007669"/>
    <property type="project" value="TreeGrafter"/>
</dbReference>
<feature type="compositionally biased region" description="Basic and acidic residues" evidence="1">
    <location>
        <begin position="1"/>
        <end position="11"/>
    </location>
</feature>
<feature type="compositionally biased region" description="Polar residues" evidence="1">
    <location>
        <begin position="116"/>
        <end position="133"/>
    </location>
</feature>
<feature type="region of interest" description="Disordered" evidence="1">
    <location>
        <begin position="1275"/>
        <end position="1300"/>
    </location>
</feature>
<feature type="region of interest" description="Disordered" evidence="1">
    <location>
        <begin position="79"/>
        <end position="133"/>
    </location>
</feature>
<dbReference type="Proteomes" id="UP000027138">
    <property type="component" value="Unassembled WGS sequence"/>
</dbReference>